<protein>
    <recommendedName>
        <fullName evidence="4 10">Ribonuclease H</fullName>
        <shortName evidence="10">RNase H</shortName>
        <ecNumber evidence="4 10">3.1.26.4</ecNumber>
    </recommendedName>
</protein>
<evidence type="ECO:0000313" key="12">
    <source>
        <dbReference type="EMBL" id="KJV69188.1"/>
    </source>
</evidence>
<evidence type="ECO:0000256" key="5">
    <source>
        <dbReference type="ARBA" id="ARBA00022722"/>
    </source>
</evidence>
<reference evidence="12 13" key="1">
    <citation type="submission" date="2015-02" db="EMBL/GenBank/DDBJ databases">
        <title>Genome Sequencing of Rickettsiales.</title>
        <authorList>
            <person name="Daugherty S.C."/>
            <person name="Su Q."/>
            <person name="Abolude K."/>
            <person name="Beier-Sexton M."/>
            <person name="Carlyon J.A."/>
            <person name="Carter R."/>
            <person name="Day N.P."/>
            <person name="Dumler S.J."/>
            <person name="Dyachenko V."/>
            <person name="Godinez A."/>
            <person name="Kurtti T.J."/>
            <person name="Lichay M."/>
            <person name="Mullins K.E."/>
            <person name="Ott S."/>
            <person name="Pappas-Brown V."/>
            <person name="Paris D.H."/>
            <person name="Patel P."/>
            <person name="Richards A.L."/>
            <person name="Sadzewicz L."/>
            <person name="Sears K."/>
            <person name="Seidman D."/>
            <person name="Sengamalay N."/>
            <person name="Stenos J."/>
            <person name="Tallon L.J."/>
            <person name="Vincent G."/>
            <person name="Fraser C.M."/>
            <person name="Munderloh U."/>
            <person name="Dunning-Hotopp J.C."/>
        </authorList>
    </citation>
    <scope>NUCLEOTIDE SEQUENCE [LARGE SCALE GENOMIC DNA]</scope>
    <source>
        <strain evidence="12 13">RAC413</strain>
    </source>
</reference>
<evidence type="ECO:0000313" key="13">
    <source>
        <dbReference type="Proteomes" id="UP000033562"/>
    </source>
</evidence>
<dbReference type="Proteomes" id="UP000033562">
    <property type="component" value="Unassembled WGS sequence"/>
</dbReference>
<evidence type="ECO:0000256" key="2">
    <source>
        <dbReference type="ARBA" id="ARBA00005300"/>
    </source>
</evidence>
<keyword evidence="10" id="KW-0963">Cytoplasm</keyword>
<evidence type="ECO:0000256" key="1">
    <source>
        <dbReference type="ARBA" id="ARBA00000077"/>
    </source>
</evidence>
<dbReference type="PATRIC" id="fig|1359163.3.peg.552"/>
<dbReference type="GO" id="GO:0003676">
    <property type="term" value="F:nucleic acid binding"/>
    <property type="evidence" value="ECO:0007669"/>
    <property type="project" value="InterPro"/>
</dbReference>
<evidence type="ECO:0000256" key="8">
    <source>
        <dbReference type="ARBA" id="ARBA00022801"/>
    </source>
</evidence>
<dbReference type="PANTHER" id="PTHR10642:SF26">
    <property type="entry name" value="RIBONUCLEASE H1"/>
    <property type="match status" value="1"/>
</dbReference>
<dbReference type="InterPro" id="IPR012337">
    <property type="entry name" value="RNaseH-like_sf"/>
</dbReference>
<dbReference type="AlphaFoldDB" id="A0A0F3NMA6"/>
<evidence type="ECO:0000259" key="11">
    <source>
        <dbReference type="PROSITE" id="PS50879"/>
    </source>
</evidence>
<keyword evidence="7 10" id="KW-0255">Endonuclease</keyword>
<keyword evidence="9 10" id="KW-0460">Magnesium</keyword>
<dbReference type="HAMAP" id="MF_00042">
    <property type="entry name" value="RNase_H"/>
    <property type="match status" value="1"/>
</dbReference>
<dbReference type="PROSITE" id="PS50879">
    <property type="entry name" value="RNASE_H_1"/>
    <property type="match status" value="1"/>
</dbReference>
<dbReference type="InterPro" id="IPR050092">
    <property type="entry name" value="RNase_H"/>
</dbReference>
<evidence type="ECO:0000256" key="6">
    <source>
        <dbReference type="ARBA" id="ARBA00022723"/>
    </source>
</evidence>
<organism evidence="12 13">
    <name type="scientific">Candidatus Neoehrlichia procyonis str. RAC413</name>
    <dbReference type="NCBI Taxonomy" id="1359163"/>
    <lineage>
        <taxon>Bacteria</taxon>
        <taxon>Pseudomonadati</taxon>
        <taxon>Pseudomonadota</taxon>
        <taxon>Alphaproteobacteria</taxon>
        <taxon>Rickettsiales</taxon>
        <taxon>Anaplasmataceae</taxon>
        <taxon>Candidatus Neoehrlichia</taxon>
    </lineage>
</organism>
<feature type="binding site" evidence="10">
    <location>
        <position position="139"/>
    </location>
    <ligand>
        <name>Mg(2+)</name>
        <dbReference type="ChEBI" id="CHEBI:18420"/>
        <label>2</label>
    </ligand>
</feature>
<dbReference type="PANTHER" id="PTHR10642">
    <property type="entry name" value="RIBONUCLEASE H1"/>
    <property type="match status" value="1"/>
</dbReference>
<comment type="subunit">
    <text evidence="3 10">Monomer.</text>
</comment>
<comment type="cofactor">
    <cofactor evidence="10">
        <name>Mg(2+)</name>
        <dbReference type="ChEBI" id="CHEBI:18420"/>
    </cofactor>
    <text evidence="10">Binds 1 Mg(2+) ion per subunit. May bind a second metal ion at a regulatory site, or after substrate binding.</text>
</comment>
<dbReference type="GO" id="GO:0005737">
    <property type="term" value="C:cytoplasm"/>
    <property type="evidence" value="ECO:0007669"/>
    <property type="project" value="UniProtKB-SubCell"/>
</dbReference>
<evidence type="ECO:0000256" key="4">
    <source>
        <dbReference type="ARBA" id="ARBA00012180"/>
    </source>
</evidence>
<dbReference type="GO" id="GO:0004523">
    <property type="term" value="F:RNA-DNA hybrid ribonuclease activity"/>
    <property type="evidence" value="ECO:0007669"/>
    <property type="project" value="UniProtKB-UniRule"/>
</dbReference>
<dbReference type="STRING" id="1359163.NLO413_0565"/>
<feature type="domain" description="RNase H type-1" evidence="11">
    <location>
        <begin position="4"/>
        <end position="147"/>
    </location>
</feature>
<keyword evidence="13" id="KW-1185">Reference proteome</keyword>
<dbReference type="GO" id="GO:0043137">
    <property type="term" value="P:DNA replication, removal of RNA primer"/>
    <property type="evidence" value="ECO:0007669"/>
    <property type="project" value="TreeGrafter"/>
</dbReference>
<dbReference type="GO" id="GO:0000287">
    <property type="term" value="F:magnesium ion binding"/>
    <property type="evidence" value="ECO:0007669"/>
    <property type="project" value="UniProtKB-UniRule"/>
</dbReference>
<evidence type="ECO:0000256" key="3">
    <source>
        <dbReference type="ARBA" id="ARBA00011245"/>
    </source>
</evidence>
<dbReference type="InterPro" id="IPR002156">
    <property type="entry name" value="RNaseH_domain"/>
</dbReference>
<feature type="binding site" evidence="10">
    <location>
        <position position="75"/>
    </location>
    <ligand>
        <name>Mg(2+)</name>
        <dbReference type="ChEBI" id="CHEBI:18420"/>
        <label>1</label>
    </ligand>
</feature>
<name>A0A0F3NMA6_9RICK</name>
<evidence type="ECO:0000256" key="9">
    <source>
        <dbReference type="ARBA" id="ARBA00022842"/>
    </source>
</evidence>
<feature type="binding site" evidence="10">
    <location>
        <position position="13"/>
    </location>
    <ligand>
        <name>Mg(2+)</name>
        <dbReference type="ChEBI" id="CHEBI:18420"/>
        <label>2</label>
    </ligand>
</feature>
<dbReference type="CDD" id="cd09278">
    <property type="entry name" value="RNase_HI_prokaryote_like"/>
    <property type="match status" value="1"/>
</dbReference>
<evidence type="ECO:0000256" key="10">
    <source>
        <dbReference type="HAMAP-Rule" id="MF_00042"/>
    </source>
</evidence>
<dbReference type="Gene3D" id="3.30.420.10">
    <property type="entry name" value="Ribonuclease H-like superfamily/Ribonuclease H"/>
    <property type="match status" value="1"/>
</dbReference>
<keyword evidence="5 10" id="KW-0540">Nuclease</keyword>
<evidence type="ECO:0000256" key="7">
    <source>
        <dbReference type="ARBA" id="ARBA00022759"/>
    </source>
</evidence>
<sequence length="152" mass="17239">MVINQQEVIIYTDGACSGNPGPGGWGAILFFSNNKTEKRICGSESYTTNNKMELVAVIQALKILECYSNVQLYTDSIYVKNGITLWIHKWKINGWKTANKLPVKNLDLWLELDKLTLLHDVNWYWVRAHVGNKYNEEVDMLARSSINAICGG</sequence>
<comment type="caution">
    <text evidence="12">The sequence shown here is derived from an EMBL/GenBank/DDBJ whole genome shotgun (WGS) entry which is preliminary data.</text>
</comment>
<comment type="similarity">
    <text evidence="2 10">Belongs to the RNase H family.</text>
</comment>
<dbReference type="EMBL" id="LANX01000001">
    <property type="protein sequence ID" value="KJV69188.1"/>
    <property type="molecule type" value="Genomic_DNA"/>
</dbReference>
<feature type="binding site" evidence="10">
    <location>
        <position position="13"/>
    </location>
    <ligand>
        <name>Mg(2+)</name>
        <dbReference type="ChEBI" id="CHEBI:18420"/>
        <label>1</label>
    </ligand>
</feature>
<dbReference type="InterPro" id="IPR036397">
    <property type="entry name" value="RNaseH_sf"/>
</dbReference>
<dbReference type="SUPFAM" id="SSF53098">
    <property type="entry name" value="Ribonuclease H-like"/>
    <property type="match status" value="1"/>
</dbReference>
<keyword evidence="6 10" id="KW-0479">Metal-binding</keyword>
<accession>A0A0F3NMA6</accession>
<dbReference type="InterPro" id="IPR022892">
    <property type="entry name" value="RNaseHI"/>
</dbReference>
<keyword evidence="8 10" id="KW-0378">Hydrolase</keyword>
<feature type="binding site" evidence="10">
    <location>
        <position position="53"/>
    </location>
    <ligand>
        <name>Mg(2+)</name>
        <dbReference type="ChEBI" id="CHEBI:18420"/>
        <label>1</label>
    </ligand>
</feature>
<dbReference type="EC" id="3.1.26.4" evidence="4 10"/>
<dbReference type="Pfam" id="PF00075">
    <property type="entry name" value="RNase_H"/>
    <property type="match status" value="1"/>
</dbReference>
<comment type="catalytic activity">
    <reaction evidence="1 10">
        <text>Endonucleolytic cleavage to 5'-phosphomonoester.</text>
        <dbReference type="EC" id="3.1.26.4"/>
    </reaction>
</comment>
<dbReference type="NCBIfam" id="NF001236">
    <property type="entry name" value="PRK00203.1"/>
    <property type="match status" value="1"/>
</dbReference>
<gene>
    <name evidence="10" type="primary">rnhA</name>
    <name evidence="12" type="ORF">NLO413_0565</name>
</gene>
<proteinExistence type="inferred from homology"/>
<comment type="function">
    <text evidence="10">Endonuclease that specifically degrades the RNA of RNA-DNA hybrids.</text>
</comment>
<dbReference type="RefSeq" id="WP_045808956.1">
    <property type="nucleotide sequence ID" value="NZ_LANX01000001.1"/>
</dbReference>
<comment type="subcellular location">
    <subcellularLocation>
        <location evidence="10">Cytoplasm</location>
    </subcellularLocation>
</comment>
<dbReference type="OrthoDB" id="7845843at2"/>